<sequence length="225" mass="25429">MRHEAGQDDPPELTDRSRLYIDFMVRISAHVGALSASGWTSALRWFERRLPALIAQVTPEALAVEFERHRTEAIAFMARRISSTRASFHWGPRPGEIATTLQTTTAQLRDAGANRYGLTSIDPESPKERDLKRKERQRREAGMKPQSERTKTAERKVLADCLGCSLRTIQRHEHAGTLAEFVASRDVAKVSTLLKTFTEDRFATPPLPDNDDMEEPQPKTVRHVA</sequence>
<dbReference type="KEGG" id="meti:DK427_05570"/>
<dbReference type="EMBL" id="CP029551">
    <property type="protein sequence ID" value="AWN35267.1"/>
    <property type="molecule type" value="Genomic_DNA"/>
</dbReference>
<reference evidence="2 3" key="1">
    <citation type="submission" date="2018-05" db="EMBL/GenBank/DDBJ databases">
        <title>Complete Genome Sequence of Methylobacterium sp. 17Sr1-43.</title>
        <authorList>
            <person name="Srinivasan S."/>
        </authorList>
    </citation>
    <scope>NUCLEOTIDE SEQUENCE [LARGE SCALE GENOMIC DNA]</scope>
    <source>
        <strain evidence="2 3">17Sr1-43</strain>
    </source>
</reference>
<name>A0A2U8VNU0_9HYPH</name>
<proteinExistence type="predicted"/>
<evidence type="ECO:0000256" key="1">
    <source>
        <dbReference type="SAM" id="MobiDB-lite"/>
    </source>
</evidence>
<gene>
    <name evidence="2" type="ORF">DK427_05570</name>
</gene>
<protein>
    <submittedName>
        <fullName evidence="2">Uncharacterized protein</fullName>
    </submittedName>
</protein>
<evidence type="ECO:0000313" key="3">
    <source>
        <dbReference type="Proteomes" id="UP000246058"/>
    </source>
</evidence>
<keyword evidence="3" id="KW-1185">Reference proteome</keyword>
<dbReference type="AlphaFoldDB" id="A0A2U8VNU0"/>
<feature type="compositionally biased region" description="Basic and acidic residues" evidence="1">
    <location>
        <begin position="124"/>
        <end position="154"/>
    </location>
</feature>
<feature type="region of interest" description="Disordered" evidence="1">
    <location>
        <begin position="114"/>
        <end position="154"/>
    </location>
</feature>
<evidence type="ECO:0000313" key="2">
    <source>
        <dbReference type="EMBL" id="AWN35267.1"/>
    </source>
</evidence>
<accession>A0A2U8VNU0</accession>
<organism evidence="2 3">
    <name type="scientific">Methylobacterium radiodurans</name>
    <dbReference type="NCBI Taxonomy" id="2202828"/>
    <lineage>
        <taxon>Bacteria</taxon>
        <taxon>Pseudomonadati</taxon>
        <taxon>Pseudomonadota</taxon>
        <taxon>Alphaproteobacteria</taxon>
        <taxon>Hyphomicrobiales</taxon>
        <taxon>Methylobacteriaceae</taxon>
        <taxon>Methylobacterium</taxon>
    </lineage>
</organism>
<dbReference type="Proteomes" id="UP000246058">
    <property type="component" value="Chromosome"/>
</dbReference>
<feature type="region of interest" description="Disordered" evidence="1">
    <location>
        <begin position="201"/>
        <end position="225"/>
    </location>
</feature>